<dbReference type="EMBL" id="METE01000001">
    <property type="protein sequence ID" value="OGB85706.1"/>
    <property type="molecule type" value="Genomic_DNA"/>
</dbReference>
<organism evidence="1 2">
    <name type="scientific">candidate division Kazan bacterium RIFCSPLOWO2_01_FULL_48_13</name>
    <dbReference type="NCBI Taxonomy" id="1798539"/>
    <lineage>
        <taxon>Bacteria</taxon>
        <taxon>Bacteria division Kazan-3B-28</taxon>
    </lineage>
</organism>
<dbReference type="AlphaFoldDB" id="A0A1F4PQ38"/>
<sequence>MDFYAIGGGMSSIELNPGWVELLFEECNDEFSESAQGFSQLIVLTTGRPFGATVLDEQNGSKRIIGRC</sequence>
<name>A0A1F4PQ38_UNCK3</name>
<comment type="caution">
    <text evidence="1">The sequence shown here is derived from an EMBL/GenBank/DDBJ whole genome shotgun (WGS) entry which is preliminary data.</text>
</comment>
<reference evidence="1 2" key="1">
    <citation type="journal article" date="2016" name="Nat. Commun.">
        <title>Thousands of microbial genomes shed light on interconnected biogeochemical processes in an aquifer system.</title>
        <authorList>
            <person name="Anantharaman K."/>
            <person name="Brown C.T."/>
            <person name="Hug L.A."/>
            <person name="Sharon I."/>
            <person name="Castelle C.J."/>
            <person name="Probst A.J."/>
            <person name="Thomas B.C."/>
            <person name="Singh A."/>
            <person name="Wilkins M.J."/>
            <person name="Karaoz U."/>
            <person name="Brodie E.L."/>
            <person name="Williams K.H."/>
            <person name="Hubbard S.S."/>
            <person name="Banfield J.F."/>
        </authorList>
    </citation>
    <scope>NUCLEOTIDE SEQUENCE [LARGE SCALE GENOMIC DNA]</scope>
</reference>
<accession>A0A1F4PQ38</accession>
<gene>
    <name evidence="1" type="ORF">A2994_03050</name>
</gene>
<evidence type="ECO:0000313" key="1">
    <source>
        <dbReference type="EMBL" id="OGB85706.1"/>
    </source>
</evidence>
<protein>
    <submittedName>
        <fullName evidence="1">Uncharacterized protein</fullName>
    </submittedName>
</protein>
<evidence type="ECO:0000313" key="2">
    <source>
        <dbReference type="Proteomes" id="UP000179010"/>
    </source>
</evidence>
<dbReference type="Proteomes" id="UP000179010">
    <property type="component" value="Unassembled WGS sequence"/>
</dbReference>
<proteinExistence type="predicted"/>